<keyword evidence="4" id="KW-1185">Reference proteome</keyword>
<evidence type="ECO:0000313" key="4">
    <source>
        <dbReference type="Proteomes" id="UP000598217"/>
    </source>
</evidence>
<dbReference type="PROSITE" id="PS51257">
    <property type="entry name" value="PROKAR_LIPOPROTEIN"/>
    <property type="match status" value="1"/>
</dbReference>
<protein>
    <recommendedName>
        <fullName evidence="2">DUF4333 domain-containing protein</fullName>
    </recommendedName>
</protein>
<feature type="compositionally biased region" description="Acidic residues" evidence="1">
    <location>
        <begin position="110"/>
        <end position="139"/>
    </location>
</feature>
<feature type="domain" description="DUF4333" evidence="2">
    <location>
        <begin position="23"/>
        <end position="98"/>
    </location>
</feature>
<dbReference type="RefSeq" id="WP_191268417.1">
    <property type="nucleotide sequence ID" value="NZ_BMXJ01000002.1"/>
</dbReference>
<accession>A0ABR9HBX7</accession>
<evidence type="ECO:0000259" key="2">
    <source>
        <dbReference type="Pfam" id="PF14230"/>
    </source>
</evidence>
<dbReference type="InterPro" id="IPR025637">
    <property type="entry name" value="DUF4333"/>
</dbReference>
<reference evidence="3 4" key="1">
    <citation type="submission" date="2020-10" db="EMBL/GenBank/DDBJ databases">
        <title>Sequencing the genomes of 1000 actinobacteria strains.</title>
        <authorList>
            <person name="Klenk H.-P."/>
        </authorList>
    </citation>
    <scope>NUCLEOTIDE SEQUENCE [LARGE SCALE GENOMIC DNA]</scope>
    <source>
        <strain evidence="3 4">DSM 45157</strain>
    </source>
</reference>
<evidence type="ECO:0000313" key="3">
    <source>
        <dbReference type="EMBL" id="MBE1456526.1"/>
    </source>
</evidence>
<dbReference type="Proteomes" id="UP000598217">
    <property type="component" value="Unassembled WGS sequence"/>
</dbReference>
<dbReference type="Pfam" id="PF14230">
    <property type="entry name" value="DUF4333"/>
    <property type="match status" value="1"/>
</dbReference>
<feature type="region of interest" description="Disordered" evidence="1">
    <location>
        <begin position="100"/>
        <end position="153"/>
    </location>
</feature>
<sequence>MRQVPRHRIIAGVVLGALPLFLSTGCSFDFSIGGPGSVSAEEVAERSSEMLAEQVGEAPDEFTCSEDLPAEVGAEIRCELTDGGESLGVTVTTTSVDGDRAEWDIKVDDAPAEDTAAEDEGATQDEGAAEDGAAEETGGDENSTAASGGEVPVSEVIEQSTTALEAEGYAPENLACTSTSLRAEVGAEMSCNFFEDSVYHDVTITVTTVEGSSVLWDIQVDEA</sequence>
<evidence type="ECO:0000256" key="1">
    <source>
        <dbReference type="SAM" id="MobiDB-lite"/>
    </source>
</evidence>
<feature type="compositionally biased region" description="Basic and acidic residues" evidence="1">
    <location>
        <begin position="100"/>
        <end position="109"/>
    </location>
</feature>
<gene>
    <name evidence="3" type="ORF">H4W79_000740</name>
</gene>
<proteinExistence type="predicted"/>
<dbReference type="EMBL" id="JADBDY010000001">
    <property type="protein sequence ID" value="MBE1456526.1"/>
    <property type="molecule type" value="Genomic_DNA"/>
</dbReference>
<comment type="caution">
    <text evidence="3">The sequence shown here is derived from an EMBL/GenBank/DDBJ whole genome shotgun (WGS) entry which is preliminary data.</text>
</comment>
<organism evidence="3 4">
    <name type="scientific">Nocardiopsis terrae</name>
    <dbReference type="NCBI Taxonomy" id="372655"/>
    <lineage>
        <taxon>Bacteria</taxon>
        <taxon>Bacillati</taxon>
        <taxon>Actinomycetota</taxon>
        <taxon>Actinomycetes</taxon>
        <taxon>Streptosporangiales</taxon>
        <taxon>Nocardiopsidaceae</taxon>
        <taxon>Nocardiopsis</taxon>
    </lineage>
</organism>
<name>A0ABR9HBX7_9ACTN</name>